<gene>
    <name evidence="1" type="ORF">ID47_03485</name>
</gene>
<dbReference type="Proteomes" id="UP000028926">
    <property type="component" value="Chromosome"/>
</dbReference>
<evidence type="ECO:0000313" key="2">
    <source>
        <dbReference type="Proteomes" id="UP000028926"/>
    </source>
</evidence>
<sequence>MKPLTVTFPLSLFKNSAALKIKVGVVEFYSFSAKLKAHHNKANSVLPPLKELEQTEELKLTL</sequence>
<dbReference type="AlphaFoldDB" id="A0A077AWJ1"/>
<protein>
    <submittedName>
        <fullName evidence="1">Uncharacterized protein</fullName>
    </submittedName>
</protein>
<dbReference type="HOGENOM" id="CLU_2895658_0_0_5"/>
<name>A0A077AWJ1_9PROT</name>
<dbReference type="EMBL" id="CP008941">
    <property type="protein sequence ID" value="AIK96003.1"/>
    <property type="molecule type" value="Genomic_DNA"/>
</dbReference>
<dbReference type="KEGG" id="paca:ID47_03485"/>
<accession>A0A077AWJ1</accession>
<evidence type="ECO:0000313" key="1">
    <source>
        <dbReference type="EMBL" id="AIK96003.1"/>
    </source>
</evidence>
<proteinExistence type="predicted"/>
<reference evidence="1 2" key="1">
    <citation type="submission" date="2014-07" db="EMBL/GenBank/DDBJ databases">
        <title>Comparative genomic insights into amoeba endosymbionts belonging to the families of Holosporaceae and Candidatus Midichloriaceae within Rickettsiales.</title>
        <authorList>
            <person name="Wang Z."/>
            <person name="Wu M."/>
        </authorList>
    </citation>
    <scope>NUCLEOTIDE SEQUENCE [LARGE SCALE GENOMIC DNA]</scope>
    <source>
        <strain evidence="1">PRA3</strain>
    </source>
</reference>
<organism evidence="1 2">
    <name type="scientific">Candidatus Odyssella acanthamoebae</name>
    <dbReference type="NCBI Taxonomy" id="91604"/>
    <lineage>
        <taxon>Bacteria</taxon>
        <taxon>Pseudomonadati</taxon>
        <taxon>Pseudomonadota</taxon>
        <taxon>Alphaproteobacteria</taxon>
        <taxon>Holosporales</taxon>
        <taxon>Candidatus Paracaedibacteraceae</taxon>
        <taxon>Candidatus Odyssella</taxon>
    </lineage>
</organism>
<keyword evidence="2" id="KW-1185">Reference proteome</keyword>
<dbReference type="RefSeq" id="WP_038463818.1">
    <property type="nucleotide sequence ID" value="NZ_CP008941.1"/>
</dbReference>
<dbReference type="STRING" id="91604.ID47_03485"/>